<dbReference type="AlphaFoldDB" id="A0A438H5G0"/>
<accession>A0A438H5G0</accession>
<organism evidence="1 2">
    <name type="scientific">Vitis vinifera</name>
    <name type="common">Grape</name>
    <dbReference type="NCBI Taxonomy" id="29760"/>
    <lineage>
        <taxon>Eukaryota</taxon>
        <taxon>Viridiplantae</taxon>
        <taxon>Streptophyta</taxon>
        <taxon>Embryophyta</taxon>
        <taxon>Tracheophyta</taxon>
        <taxon>Spermatophyta</taxon>
        <taxon>Magnoliopsida</taxon>
        <taxon>eudicotyledons</taxon>
        <taxon>Gunneridae</taxon>
        <taxon>Pentapetalae</taxon>
        <taxon>rosids</taxon>
        <taxon>Vitales</taxon>
        <taxon>Vitaceae</taxon>
        <taxon>Viteae</taxon>
        <taxon>Vitis</taxon>
    </lineage>
</organism>
<protein>
    <submittedName>
        <fullName evidence="1">Uncharacterized protein</fullName>
    </submittedName>
</protein>
<sequence length="116" mass="12638">MVNARKRRKLRVNGELLVGEDNIEEGVTSAFQRILAETGEWRPSIDGLVLASLQPSVSAALELPFSEEEVLASLSNLNGLRIDLGKSGLIPIRDVPNMEELAKILGCKMTTLQPPT</sequence>
<reference evidence="1 2" key="1">
    <citation type="journal article" date="2018" name="PLoS Genet.">
        <title>Population sequencing reveals clonal diversity and ancestral inbreeding in the grapevine cultivar Chardonnay.</title>
        <authorList>
            <person name="Roach M.J."/>
            <person name="Johnson D.L."/>
            <person name="Bohlmann J."/>
            <person name="van Vuuren H.J."/>
            <person name="Jones S.J."/>
            <person name="Pretorius I.S."/>
            <person name="Schmidt S.A."/>
            <person name="Borneman A.R."/>
        </authorList>
    </citation>
    <scope>NUCLEOTIDE SEQUENCE [LARGE SCALE GENOMIC DNA]</scope>
    <source>
        <strain evidence="2">cv. Chardonnay</strain>
        <tissue evidence="1">Leaf</tissue>
    </source>
</reference>
<comment type="caution">
    <text evidence="1">The sequence shown here is derived from an EMBL/GenBank/DDBJ whole genome shotgun (WGS) entry which is preliminary data.</text>
</comment>
<dbReference type="EMBL" id="QGNW01000278">
    <property type="protein sequence ID" value="RVW79603.1"/>
    <property type="molecule type" value="Genomic_DNA"/>
</dbReference>
<gene>
    <name evidence="1" type="ORF">CK203_049970</name>
</gene>
<evidence type="ECO:0000313" key="1">
    <source>
        <dbReference type="EMBL" id="RVW79603.1"/>
    </source>
</evidence>
<name>A0A438H5G0_VITVI</name>
<evidence type="ECO:0000313" key="2">
    <source>
        <dbReference type="Proteomes" id="UP000288805"/>
    </source>
</evidence>
<dbReference type="Proteomes" id="UP000288805">
    <property type="component" value="Unassembled WGS sequence"/>
</dbReference>
<proteinExistence type="predicted"/>